<reference evidence="5 6" key="1">
    <citation type="submission" date="2023-08" db="EMBL/GenBank/DDBJ databases">
        <authorList>
            <person name="Folkvardsen B D."/>
            <person name="Norman A."/>
        </authorList>
    </citation>
    <scope>NUCLEOTIDE SEQUENCE [LARGE SCALE GENOMIC DNA]</scope>
    <source>
        <strain evidence="5 6">Mu0053</strain>
    </source>
</reference>
<dbReference type="InterPro" id="IPR052336">
    <property type="entry name" value="MlaD_Phospholipid_Transporter"/>
</dbReference>
<proteinExistence type="predicted"/>
<gene>
    <name evidence="5" type="ORF">MU0053_004405</name>
</gene>
<dbReference type="PANTHER" id="PTHR33371">
    <property type="entry name" value="INTERMEMBRANE PHOSPHOLIPID TRANSPORT SYSTEM BINDING PROTEIN MLAD-RELATED"/>
    <property type="match status" value="1"/>
</dbReference>
<dbReference type="InterPro" id="IPR024516">
    <property type="entry name" value="Mce_C"/>
</dbReference>
<dbReference type="PANTHER" id="PTHR33371:SF18">
    <property type="entry name" value="MCE-FAMILY PROTEIN MCE3C"/>
    <property type="match status" value="1"/>
</dbReference>
<evidence type="ECO:0000313" key="6">
    <source>
        <dbReference type="Proteomes" id="UP001190465"/>
    </source>
</evidence>
<evidence type="ECO:0000259" key="4">
    <source>
        <dbReference type="Pfam" id="PF11887"/>
    </source>
</evidence>
<dbReference type="Pfam" id="PF11887">
    <property type="entry name" value="Mce4_CUP1"/>
    <property type="match status" value="1"/>
</dbReference>
<organism evidence="5 6">
    <name type="scientific">[Mycobacterium] burgundiense</name>
    <dbReference type="NCBI Taxonomy" id="3064286"/>
    <lineage>
        <taxon>Bacteria</taxon>
        <taxon>Bacillati</taxon>
        <taxon>Actinomycetota</taxon>
        <taxon>Actinomycetes</taxon>
        <taxon>Mycobacteriales</taxon>
        <taxon>Mycobacteriaceae</taxon>
        <taxon>Mycolicibacterium</taxon>
    </lineage>
</organism>
<dbReference type="PRINTS" id="PR01782">
    <property type="entry name" value="MCEVIRFACTOR"/>
</dbReference>
<keyword evidence="6" id="KW-1185">Reference proteome</keyword>
<evidence type="ECO:0000313" key="5">
    <source>
        <dbReference type="EMBL" id="CAJ1510026.1"/>
    </source>
</evidence>
<dbReference type="RefSeq" id="WP_308479701.1">
    <property type="nucleotide sequence ID" value="NZ_OY726397.1"/>
</dbReference>
<sequence>MKSFSERNPVVIGAVGVGMTAIITLASLNYDRLPLVDDTTSYTAYLAEAGGLNPGAAVQVSGLRVGKVEALNLDGPQVLVRFNVDRGVMVGDRSEAAVKTKTVLGAKILELTPRGENRLTSPIPVERTQSAYQLPDALGDLTLTISGLDTDQLSRSLTVLSETFKDTPPALSAALQGVSRFSETLNARDERLRTLLANANKAATVLGERSDQIVQLVHDTDAVLAALVEQGAALDQVSVSVSALAKQIGGFIEESRNTFKPALEKLNGLLAIIDTRKKEVQSSITKLNAYLMTLGESVSSGPFFKAYIGNLIPGQFLQPFIDAAFSDLGLDPNVLLPSQRTDPQVGQRATPGLPVPYPRTGQGGPPNLSLPDAITGTPGDPRYPYRAPMPAPAPGGPPPGPPAITPTGSDLPRPDAGQPSAQTHDLGSAPIHEGPAQ</sequence>
<dbReference type="InterPro" id="IPR005693">
    <property type="entry name" value="Mce"/>
</dbReference>
<accession>A0ABM9M4F7</accession>
<feature type="region of interest" description="Disordered" evidence="1">
    <location>
        <begin position="336"/>
        <end position="437"/>
    </location>
</feature>
<keyword evidence="2" id="KW-0812">Transmembrane</keyword>
<dbReference type="NCBIfam" id="TIGR00996">
    <property type="entry name" value="Mtu_fam_mce"/>
    <property type="match status" value="1"/>
</dbReference>
<dbReference type="Pfam" id="PF02470">
    <property type="entry name" value="MlaD"/>
    <property type="match status" value="1"/>
</dbReference>
<evidence type="ECO:0000259" key="3">
    <source>
        <dbReference type="Pfam" id="PF02470"/>
    </source>
</evidence>
<evidence type="ECO:0000256" key="1">
    <source>
        <dbReference type="SAM" id="MobiDB-lite"/>
    </source>
</evidence>
<keyword evidence="2" id="KW-0472">Membrane</keyword>
<protein>
    <submittedName>
        <fullName evidence="5">MCE family protein</fullName>
    </submittedName>
</protein>
<feature type="domain" description="Mce/MlaD" evidence="3">
    <location>
        <begin position="39"/>
        <end position="113"/>
    </location>
</feature>
<dbReference type="EMBL" id="OY726397">
    <property type="protein sequence ID" value="CAJ1510026.1"/>
    <property type="molecule type" value="Genomic_DNA"/>
</dbReference>
<evidence type="ECO:0000256" key="2">
    <source>
        <dbReference type="SAM" id="Phobius"/>
    </source>
</evidence>
<feature type="domain" description="Mammalian cell entry C-terminal" evidence="4">
    <location>
        <begin position="122"/>
        <end position="292"/>
    </location>
</feature>
<feature type="transmembrane region" description="Helical" evidence="2">
    <location>
        <begin position="12"/>
        <end position="30"/>
    </location>
</feature>
<feature type="compositionally biased region" description="Pro residues" evidence="1">
    <location>
        <begin position="387"/>
        <end position="404"/>
    </location>
</feature>
<keyword evidence="2" id="KW-1133">Transmembrane helix</keyword>
<dbReference type="InterPro" id="IPR003399">
    <property type="entry name" value="Mce/MlaD"/>
</dbReference>
<name>A0ABM9M4F7_9MYCO</name>
<dbReference type="Proteomes" id="UP001190465">
    <property type="component" value="Chromosome"/>
</dbReference>